<keyword evidence="4" id="KW-1185">Reference proteome</keyword>
<dbReference type="EMBL" id="QXED01000002">
    <property type="protein sequence ID" value="RIV24967.1"/>
    <property type="molecule type" value="Genomic_DNA"/>
</dbReference>
<keyword evidence="1" id="KW-0732">Signal</keyword>
<feature type="signal peptide" evidence="1">
    <location>
        <begin position="1"/>
        <end position="19"/>
    </location>
</feature>
<protein>
    <recommendedName>
        <fullName evidence="2">Copper-binding protein MbnP-like domain-containing protein</fullName>
    </recommendedName>
</protein>
<dbReference type="OrthoDB" id="1422031at2"/>
<gene>
    <name evidence="3" type="ORF">DYU11_06510</name>
</gene>
<proteinExistence type="predicted"/>
<dbReference type="Pfam" id="PF20243">
    <property type="entry name" value="MbnP"/>
    <property type="match status" value="1"/>
</dbReference>
<name>A0A418ME06_9BACT</name>
<sequence length="264" mass="29327">MRNVCYFMLALLLGVSVWACNDPDPEFGTNEFGRLQLVFDNVVGTEDLRLQTGIYNNAAGEQFSVSALNYFVSNIRLKRADGSEYVVPQDSSYFLIREAEPASQTVTLTNVPAGDYVGVSYLIGVDSLRSTRNISELKGVLEPSSDMNSGMSWDWNSGYIFFKMEGSSPQAPINQTTGERRFQYHIGLIRNLRTATVSFGPDVAQVSATSTPRLTIRADILRVFDGTQRVSIAQNNNVMVSPFSATIADNYVTMFRYSQQVKTN</sequence>
<reference evidence="3 4" key="1">
    <citation type="submission" date="2018-08" db="EMBL/GenBank/DDBJ databases">
        <title>Fibrisoma montanum sp. nov., isolated from Danxia mountain soil.</title>
        <authorList>
            <person name="Huang Y."/>
        </authorList>
    </citation>
    <scope>NUCLEOTIDE SEQUENCE [LARGE SCALE GENOMIC DNA]</scope>
    <source>
        <strain evidence="3 4">HYT19</strain>
    </source>
</reference>
<comment type="caution">
    <text evidence="3">The sequence shown here is derived from an EMBL/GenBank/DDBJ whole genome shotgun (WGS) entry which is preliminary data.</text>
</comment>
<evidence type="ECO:0000313" key="4">
    <source>
        <dbReference type="Proteomes" id="UP000283523"/>
    </source>
</evidence>
<evidence type="ECO:0000256" key="1">
    <source>
        <dbReference type="SAM" id="SignalP"/>
    </source>
</evidence>
<evidence type="ECO:0000259" key="2">
    <source>
        <dbReference type="Pfam" id="PF20243"/>
    </source>
</evidence>
<dbReference type="Proteomes" id="UP000283523">
    <property type="component" value="Unassembled WGS sequence"/>
</dbReference>
<dbReference type="InterPro" id="IPR046863">
    <property type="entry name" value="MbnP-like_dom"/>
</dbReference>
<organism evidence="3 4">
    <name type="scientific">Fibrisoma montanum</name>
    <dbReference type="NCBI Taxonomy" id="2305895"/>
    <lineage>
        <taxon>Bacteria</taxon>
        <taxon>Pseudomonadati</taxon>
        <taxon>Bacteroidota</taxon>
        <taxon>Cytophagia</taxon>
        <taxon>Cytophagales</taxon>
        <taxon>Spirosomataceae</taxon>
        <taxon>Fibrisoma</taxon>
    </lineage>
</organism>
<feature type="domain" description="Copper-binding protein MbnP-like" evidence="2">
    <location>
        <begin position="33"/>
        <end position="239"/>
    </location>
</feature>
<accession>A0A418ME06</accession>
<dbReference type="AlphaFoldDB" id="A0A418ME06"/>
<evidence type="ECO:0000313" key="3">
    <source>
        <dbReference type="EMBL" id="RIV24967.1"/>
    </source>
</evidence>
<feature type="chain" id="PRO_5019007671" description="Copper-binding protein MbnP-like domain-containing protein" evidence="1">
    <location>
        <begin position="20"/>
        <end position="264"/>
    </location>
</feature>